<feature type="domain" description="Tyr recombinase" evidence="2">
    <location>
        <begin position="1"/>
        <end position="119"/>
    </location>
</feature>
<proteinExistence type="predicted"/>
<dbReference type="InterPro" id="IPR013762">
    <property type="entry name" value="Integrase-like_cat_sf"/>
</dbReference>
<reference evidence="3 4" key="1">
    <citation type="submission" date="2014-12" db="EMBL/GenBank/DDBJ databases">
        <title>Comparative genomics of the lactic acid bacteria isolated from the honey bee gut.</title>
        <authorList>
            <person name="Ellegaard K.M."/>
            <person name="Tamarit D."/>
            <person name="Javelind E."/>
            <person name="Olofsson T."/>
            <person name="Andersson S.G."/>
            <person name="Vasquez A."/>
        </authorList>
    </citation>
    <scope>NUCLEOTIDE SEQUENCE [LARGE SCALE GENOMIC DNA]</scope>
    <source>
        <strain evidence="3 4">Bma6</strain>
    </source>
</reference>
<dbReference type="GO" id="GO:0006310">
    <property type="term" value="P:DNA recombination"/>
    <property type="evidence" value="ECO:0007669"/>
    <property type="project" value="UniProtKB-KW"/>
</dbReference>
<accession>A0ABD4ABT2</accession>
<gene>
    <name evidence="3" type="ORF">JF68_03500</name>
</gene>
<dbReference type="InterPro" id="IPR011010">
    <property type="entry name" value="DNA_brk_join_enz"/>
</dbReference>
<evidence type="ECO:0000256" key="1">
    <source>
        <dbReference type="ARBA" id="ARBA00023172"/>
    </source>
</evidence>
<dbReference type="Pfam" id="PF00589">
    <property type="entry name" value="Phage_integrase"/>
    <property type="match status" value="1"/>
</dbReference>
<dbReference type="AlphaFoldDB" id="A0ABD4ABT2"/>
<keyword evidence="1" id="KW-0233">DNA recombination</keyword>
<dbReference type="EMBL" id="JXBX01000009">
    <property type="protein sequence ID" value="KJY53019.1"/>
    <property type="molecule type" value="Genomic_DNA"/>
</dbReference>
<name>A0ABD4ABT2_9BIFI</name>
<dbReference type="CDD" id="cd00397">
    <property type="entry name" value="DNA_BRE_C"/>
    <property type="match status" value="1"/>
</dbReference>
<evidence type="ECO:0000259" key="2">
    <source>
        <dbReference type="PROSITE" id="PS51898"/>
    </source>
</evidence>
<sequence length="131" mass="14604">MRIVPFPAGTIQAIRDHIDRCCVDKPEVMLFSAVKSLGGIISTTTLGQQFRKARVKAGRPDITFHSLRATYTTMLMIEGGALQEAMSGLGHMSEKIAVKHDQRFVPKPGSKWSKTSHVHTCPFRPYPRPSR</sequence>
<organism evidence="3 4">
    <name type="scientific">Bifidobacterium coryneforme</name>
    <dbReference type="NCBI Taxonomy" id="1687"/>
    <lineage>
        <taxon>Bacteria</taxon>
        <taxon>Bacillati</taxon>
        <taxon>Actinomycetota</taxon>
        <taxon>Actinomycetes</taxon>
        <taxon>Bifidobacteriales</taxon>
        <taxon>Bifidobacteriaceae</taxon>
        <taxon>Bifidobacterium</taxon>
    </lineage>
</organism>
<dbReference type="SUPFAM" id="SSF56349">
    <property type="entry name" value="DNA breaking-rejoining enzymes"/>
    <property type="match status" value="1"/>
</dbReference>
<protein>
    <recommendedName>
        <fullName evidence="2">Tyr recombinase domain-containing protein</fullName>
    </recommendedName>
</protein>
<dbReference type="InterPro" id="IPR002104">
    <property type="entry name" value="Integrase_catalytic"/>
</dbReference>
<evidence type="ECO:0000313" key="3">
    <source>
        <dbReference type="EMBL" id="KJY53019.1"/>
    </source>
</evidence>
<dbReference type="RefSeq" id="WP_052689892.1">
    <property type="nucleotide sequence ID" value="NZ_KQ033865.1"/>
</dbReference>
<evidence type="ECO:0000313" key="4">
    <source>
        <dbReference type="Proteomes" id="UP000033652"/>
    </source>
</evidence>
<dbReference type="PROSITE" id="PS51898">
    <property type="entry name" value="TYR_RECOMBINASE"/>
    <property type="match status" value="1"/>
</dbReference>
<dbReference type="Gene3D" id="1.10.443.10">
    <property type="entry name" value="Intergrase catalytic core"/>
    <property type="match status" value="1"/>
</dbReference>
<dbReference type="Proteomes" id="UP000033652">
    <property type="component" value="Unassembled WGS sequence"/>
</dbReference>
<comment type="caution">
    <text evidence="3">The sequence shown here is derived from an EMBL/GenBank/DDBJ whole genome shotgun (WGS) entry which is preliminary data.</text>
</comment>